<dbReference type="Proteomes" id="UP001162060">
    <property type="component" value="Unassembled WGS sequence"/>
</dbReference>
<evidence type="ECO:0000256" key="1">
    <source>
        <dbReference type="SAM" id="MobiDB-lite"/>
    </source>
</evidence>
<proteinExistence type="predicted"/>
<evidence type="ECO:0000313" key="3">
    <source>
        <dbReference type="EMBL" id="CAK7926765.1"/>
    </source>
</evidence>
<evidence type="ECO:0000313" key="2">
    <source>
        <dbReference type="EMBL" id="CAK7897428.1"/>
    </source>
</evidence>
<gene>
    <name evidence="3" type="ORF">PM001_LOCUS11915</name>
    <name evidence="2" type="ORF">PM001_LOCUS1438</name>
</gene>
<dbReference type="EMBL" id="CAKLBY020000014">
    <property type="protein sequence ID" value="CAK7897428.1"/>
    <property type="molecule type" value="Genomic_DNA"/>
</dbReference>
<dbReference type="AlphaFoldDB" id="A0AAV1T5B8"/>
<accession>A0AAV1T5B8</accession>
<feature type="compositionally biased region" description="Polar residues" evidence="1">
    <location>
        <begin position="600"/>
        <end position="616"/>
    </location>
</feature>
<sequence length="709" mass="78704">MDAQKATEFTPQSAEQRPVVTAEYNRFRGRGTSKQDPDTHQEVTSTDGRQPESPKEPTDVSSSRGRASSSSGTGDKTDASGVGKTGTDGDTTASPTVTSEWSRQATPTQRSPLPSVTSTEMFAALVAETTQSPRTEHVAAWSATIQHLFAEVNHAVPVQSEEVPAERKRFPTLHAAEASALLGLFEQACATRRSSFTEWEKIAKLIAKELITTKWAFTDIVRRIASKQKWAYSPVLSQWATVVRTGTAASGPDTPRKNAELPRYEEFMFDPSAFSEEDISRLRALCAATGARARLHHVMEGTDDEWKVIAGLVEGNVACRRLPDFVKEVLKSEERLRLLRTIQAQVEGELVLHLDRARGNRVSRRTTKAITESILESAKLARAMLQALHRMLSQTKTICYDQVTKTIHFYFFTRTTSHSHREVMVPFYGGVNRLHNAHRPEKGSIWQRQLGHNGSPTGRRAEYAVHLHNLTRFSDVDKIAAFVKTKIPTDFDMDDMDTHTPNSRTSTIWRVTFKLAICPTFLNGACLQRGNLDHTLVLCSFTDVQLRGPGAIVVSQEDVRGLDDLAIHFSSLAELKAMAGKRLQLQKGAYQTAQMAVTPSTPTEAVQPGTEGSQLFPSAPDISSAPQVEKGTFLSIYSLSRNRSHSNRGFPAQARAVATHLQAPKSIPHASTRSTGNYQSYRRTECSRRRIRPTNRRAKNLNRVLTWST</sequence>
<feature type="compositionally biased region" description="Polar residues" evidence="1">
    <location>
        <begin position="669"/>
        <end position="681"/>
    </location>
</feature>
<protein>
    <submittedName>
        <fullName evidence="2">Uncharacterized protein</fullName>
    </submittedName>
</protein>
<evidence type="ECO:0000313" key="4">
    <source>
        <dbReference type="Proteomes" id="UP001162060"/>
    </source>
</evidence>
<feature type="region of interest" description="Disordered" evidence="1">
    <location>
        <begin position="663"/>
        <end position="692"/>
    </location>
</feature>
<feature type="region of interest" description="Disordered" evidence="1">
    <location>
        <begin position="1"/>
        <end position="116"/>
    </location>
</feature>
<reference evidence="2" key="1">
    <citation type="submission" date="2024-01" db="EMBL/GenBank/DDBJ databases">
        <authorList>
            <person name="Webb A."/>
        </authorList>
    </citation>
    <scope>NUCLEOTIDE SEQUENCE</scope>
    <source>
        <strain evidence="2">Pm1</strain>
    </source>
</reference>
<feature type="compositionally biased region" description="Basic and acidic residues" evidence="1">
    <location>
        <begin position="49"/>
        <end position="58"/>
    </location>
</feature>
<comment type="caution">
    <text evidence="2">The sequence shown here is derived from an EMBL/GenBank/DDBJ whole genome shotgun (WGS) entry which is preliminary data.</text>
</comment>
<feature type="compositionally biased region" description="Polar residues" evidence="1">
    <location>
        <begin position="93"/>
        <end position="116"/>
    </location>
</feature>
<name>A0AAV1T5B8_9STRA</name>
<organism evidence="2 4">
    <name type="scientific">Peronospora matthiolae</name>
    <dbReference type="NCBI Taxonomy" id="2874970"/>
    <lineage>
        <taxon>Eukaryota</taxon>
        <taxon>Sar</taxon>
        <taxon>Stramenopiles</taxon>
        <taxon>Oomycota</taxon>
        <taxon>Peronosporomycetes</taxon>
        <taxon>Peronosporales</taxon>
        <taxon>Peronosporaceae</taxon>
        <taxon>Peronospora</taxon>
    </lineage>
</organism>
<feature type="region of interest" description="Disordered" evidence="1">
    <location>
        <begin position="600"/>
        <end position="624"/>
    </location>
</feature>
<feature type="compositionally biased region" description="Low complexity" evidence="1">
    <location>
        <begin position="61"/>
        <end position="72"/>
    </location>
</feature>
<dbReference type="EMBL" id="CAKLBY020000101">
    <property type="protein sequence ID" value="CAK7926765.1"/>
    <property type="molecule type" value="Genomic_DNA"/>
</dbReference>